<reference evidence="2" key="1">
    <citation type="submission" date="2016-11" db="UniProtKB">
        <authorList>
            <consortium name="WormBaseParasite"/>
        </authorList>
    </citation>
    <scope>IDENTIFICATION</scope>
</reference>
<evidence type="ECO:0000313" key="1">
    <source>
        <dbReference type="Proteomes" id="UP000095283"/>
    </source>
</evidence>
<sequence length="19" mass="2160">MCVCVCGCDNAYINIYIYV</sequence>
<name>A0A1I7WKI3_HETBA</name>
<dbReference type="AlphaFoldDB" id="A0A1I7WKI3"/>
<accession>A0A1I7WKI3</accession>
<evidence type="ECO:0000313" key="2">
    <source>
        <dbReference type="WBParaSite" id="Hba_05553"/>
    </source>
</evidence>
<keyword evidence="1" id="KW-1185">Reference proteome</keyword>
<dbReference type="WBParaSite" id="Hba_05553">
    <property type="protein sequence ID" value="Hba_05553"/>
    <property type="gene ID" value="Hba_05553"/>
</dbReference>
<dbReference type="Proteomes" id="UP000095283">
    <property type="component" value="Unplaced"/>
</dbReference>
<proteinExistence type="predicted"/>
<protein>
    <submittedName>
        <fullName evidence="2">Uncharacterized protein</fullName>
    </submittedName>
</protein>
<organism evidence="1 2">
    <name type="scientific">Heterorhabditis bacteriophora</name>
    <name type="common">Entomopathogenic nematode worm</name>
    <dbReference type="NCBI Taxonomy" id="37862"/>
    <lineage>
        <taxon>Eukaryota</taxon>
        <taxon>Metazoa</taxon>
        <taxon>Ecdysozoa</taxon>
        <taxon>Nematoda</taxon>
        <taxon>Chromadorea</taxon>
        <taxon>Rhabditida</taxon>
        <taxon>Rhabditina</taxon>
        <taxon>Rhabditomorpha</taxon>
        <taxon>Strongyloidea</taxon>
        <taxon>Heterorhabditidae</taxon>
        <taxon>Heterorhabditis</taxon>
    </lineage>
</organism>